<dbReference type="InterPro" id="IPR003439">
    <property type="entry name" value="ABC_transporter-like_ATP-bd"/>
</dbReference>
<keyword evidence="2 7" id="KW-0812">Transmembrane</keyword>
<dbReference type="InterPro" id="IPR036640">
    <property type="entry name" value="ABC1_TM_sf"/>
</dbReference>
<dbReference type="GO" id="GO:0140359">
    <property type="term" value="F:ABC-type transporter activity"/>
    <property type="evidence" value="ECO:0007669"/>
    <property type="project" value="InterPro"/>
</dbReference>
<dbReference type="PROSITE" id="PS50929">
    <property type="entry name" value="ABC_TM1F"/>
    <property type="match status" value="1"/>
</dbReference>
<evidence type="ECO:0000259" key="8">
    <source>
        <dbReference type="PROSITE" id="PS50893"/>
    </source>
</evidence>
<evidence type="ECO:0000256" key="2">
    <source>
        <dbReference type="ARBA" id="ARBA00022692"/>
    </source>
</evidence>
<accession>A0A2K3UZP1</accession>
<feature type="domain" description="ABC transmembrane type-1" evidence="9">
    <location>
        <begin position="43"/>
        <end position="324"/>
    </location>
</feature>
<feature type="transmembrane region" description="Helical" evidence="7">
    <location>
        <begin position="156"/>
        <end position="174"/>
    </location>
</feature>
<sequence>MTTTSPTPSKTASDRTFALSKRLFVYKPGLFAFNLLMWSMIHASPALLTLAISGVFRSLENAEALKTGGQALDPAIAAAWVAVGWFAFVRVSRIGIFYGGFRAWIELWYTLDALVRRNLMGYLLTAPGSRRLPDTPAEAVSRFRDDVDDVAGYTEVWVDGAGFVLYSLVAITLMARVDPWITLLVCAPLLLMVAFVQRLSPTIRSYRRRMREATARVTDFVGETFGAVSAVKLAAREDSMVAHLRSLGETRRHAALRDVLLTELIRGVNANMVNIAVGLVLLLGATKVRGGALDIADFVLFIGLLPRLTGSMGFFGDAIARHRRTGVSYDRMTRLLQDAPDSRIVEHHDLFLSGEPAAPAAAPPRLPLDELRVEGLTATHESGLGVQDASFSVRRGEFVVVTGRIGSGKSTLLRALLGLIPAQGGEVRWNGQPVGDPATFFVPPRSAYTAQLPGLFSDTLRENVLSGSREDRLERAVRLAVLDSDLGQLPQGLDTPVGARGVKLSGGQVQRTAVARMLARDADLLVFDDVSSALDARTEAQLWDGLFSELDATCLVVSHRRAALTRADKILLMQGGKVVDTGTLDELLERSEEMRALWAEDVAE</sequence>
<name>A0A2K3UZP1_9DEIO</name>
<dbReference type="SMART" id="SM00382">
    <property type="entry name" value="AAA"/>
    <property type="match status" value="1"/>
</dbReference>
<dbReference type="GO" id="GO:0005886">
    <property type="term" value="C:plasma membrane"/>
    <property type="evidence" value="ECO:0007669"/>
    <property type="project" value="UniProtKB-SubCell"/>
</dbReference>
<evidence type="ECO:0000256" key="4">
    <source>
        <dbReference type="ARBA" id="ARBA00022840"/>
    </source>
</evidence>
<dbReference type="EMBL" id="PPPD01000001">
    <property type="protein sequence ID" value="PNY82000.1"/>
    <property type="molecule type" value="Genomic_DNA"/>
</dbReference>
<feature type="transmembrane region" description="Helical" evidence="7">
    <location>
        <begin position="30"/>
        <end position="55"/>
    </location>
</feature>
<evidence type="ECO:0000256" key="5">
    <source>
        <dbReference type="ARBA" id="ARBA00022989"/>
    </source>
</evidence>
<gene>
    <name evidence="10" type="ORF">CVO96_12045</name>
</gene>
<keyword evidence="3" id="KW-0547">Nucleotide-binding</keyword>
<evidence type="ECO:0000313" key="11">
    <source>
        <dbReference type="Proteomes" id="UP000236379"/>
    </source>
</evidence>
<keyword evidence="11" id="KW-1185">Reference proteome</keyword>
<keyword evidence="6 7" id="KW-0472">Membrane</keyword>
<feature type="transmembrane region" description="Helical" evidence="7">
    <location>
        <begin position="267"/>
        <end position="286"/>
    </location>
</feature>
<dbReference type="InterPro" id="IPR039421">
    <property type="entry name" value="Type_1_exporter"/>
</dbReference>
<dbReference type="Gene3D" id="1.20.1560.10">
    <property type="entry name" value="ABC transporter type 1, transmembrane domain"/>
    <property type="match status" value="1"/>
</dbReference>
<dbReference type="OrthoDB" id="9770415at2"/>
<keyword evidence="4 10" id="KW-0067">ATP-binding</keyword>
<dbReference type="Pfam" id="PF00664">
    <property type="entry name" value="ABC_membrane"/>
    <property type="match status" value="1"/>
</dbReference>
<dbReference type="Proteomes" id="UP000236379">
    <property type="component" value="Unassembled WGS sequence"/>
</dbReference>
<feature type="transmembrane region" description="Helical" evidence="7">
    <location>
        <begin position="75"/>
        <end position="92"/>
    </location>
</feature>
<organism evidence="10 11">
    <name type="scientific">Deinococcus koreensis</name>
    <dbReference type="NCBI Taxonomy" id="2054903"/>
    <lineage>
        <taxon>Bacteria</taxon>
        <taxon>Thermotogati</taxon>
        <taxon>Deinococcota</taxon>
        <taxon>Deinococci</taxon>
        <taxon>Deinococcales</taxon>
        <taxon>Deinococcaceae</taxon>
        <taxon>Deinococcus</taxon>
    </lineage>
</organism>
<dbReference type="CDD" id="cd07346">
    <property type="entry name" value="ABC_6TM_exporters"/>
    <property type="match status" value="1"/>
</dbReference>
<dbReference type="InterPro" id="IPR027417">
    <property type="entry name" value="P-loop_NTPase"/>
</dbReference>
<evidence type="ECO:0000256" key="7">
    <source>
        <dbReference type="SAM" id="Phobius"/>
    </source>
</evidence>
<evidence type="ECO:0000259" key="9">
    <source>
        <dbReference type="PROSITE" id="PS50929"/>
    </source>
</evidence>
<dbReference type="Gene3D" id="3.40.50.300">
    <property type="entry name" value="P-loop containing nucleotide triphosphate hydrolases"/>
    <property type="match status" value="1"/>
</dbReference>
<evidence type="ECO:0000256" key="3">
    <source>
        <dbReference type="ARBA" id="ARBA00022741"/>
    </source>
</evidence>
<comment type="subcellular location">
    <subcellularLocation>
        <location evidence="1">Cell membrane</location>
        <topology evidence="1">Multi-pass membrane protein</topology>
    </subcellularLocation>
</comment>
<feature type="transmembrane region" description="Helical" evidence="7">
    <location>
        <begin position="180"/>
        <end position="200"/>
    </location>
</feature>
<dbReference type="GO" id="GO:0005524">
    <property type="term" value="F:ATP binding"/>
    <property type="evidence" value="ECO:0007669"/>
    <property type="project" value="UniProtKB-KW"/>
</dbReference>
<dbReference type="InterPro" id="IPR011527">
    <property type="entry name" value="ABC1_TM_dom"/>
</dbReference>
<evidence type="ECO:0000256" key="1">
    <source>
        <dbReference type="ARBA" id="ARBA00004651"/>
    </source>
</evidence>
<dbReference type="GO" id="GO:0016887">
    <property type="term" value="F:ATP hydrolysis activity"/>
    <property type="evidence" value="ECO:0007669"/>
    <property type="project" value="InterPro"/>
</dbReference>
<feature type="domain" description="ABC transporter" evidence="8">
    <location>
        <begin position="371"/>
        <end position="600"/>
    </location>
</feature>
<evidence type="ECO:0000313" key="10">
    <source>
        <dbReference type="EMBL" id="PNY82000.1"/>
    </source>
</evidence>
<dbReference type="PANTHER" id="PTHR24221">
    <property type="entry name" value="ATP-BINDING CASSETTE SUB-FAMILY B"/>
    <property type="match status" value="1"/>
</dbReference>
<keyword evidence="5 7" id="KW-1133">Transmembrane helix</keyword>
<protein>
    <submittedName>
        <fullName evidence="10">ABC transporter ATP-binding protein</fullName>
    </submittedName>
</protein>
<dbReference type="AlphaFoldDB" id="A0A2K3UZP1"/>
<dbReference type="PROSITE" id="PS50893">
    <property type="entry name" value="ABC_TRANSPORTER_2"/>
    <property type="match status" value="1"/>
</dbReference>
<proteinExistence type="predicted"/>
<dbReference type="SUPFAM" id="SSF90123">
    <property type="entry name" value="ABC transporter transmembrane region"/>
    <property type="match status" value="1"/>
</dbReference>
<dbReference type="InterPro" id="IPR003593">
    <property type="entry name" value="AAA+_ATPase"/>
</dbReference>
<dbReference type="Pfam" id="PF00005">
    <property type="entry name" value="ABC_tran"/>
    <property type="match status" value="1"/>
</dbReference>
<evidence type="ECO:0000256" key="6">
    <source>
        <dbReference type="ARBA" id="ARBA00023136"/>
    </source>
</evidence>
<dbReference type="RefSeq" id="WP_103312439.1">
    <property type="nucleotide sequence ID" value="NZ_PPPD01000001.1"/>
</dbReference>
<dbReference type="SUPFAM" id="SSF52540">
    <property type="entry name" value="P-loop containing nucleoside triphosphate hydrolases"/>
    <property type="match status" value="1"/>
</dbReference>
<reference evidence="10 11" key="1">
    <citation type="submission" date="2018-01" db="EMBL/GenBank/DDBJ databases">
        <title>Deinococcus koreensis sp. nov., a radiation-resistant bacterium isolated from river water.</title>
        <authorList>
            <person name="Choi A."/>
        </authorList>
    </citation>
    <scope>NUCLEOTIDE SEQUENCE [LARGE SCALE GENOMIC DNA]</scope>
    <source>
        <strain evidence="10 11">SJW1-2</strain>
    </source>
</reference>
<dbReference type="PANTHER" id="PTHR24221:SF423">
    <property type="entry name" value="ABC TRANSPORTER"/>
    <property type="match status" value="1"/>
</dbReference>
<comment type="caution">
    <text evidence="10">The sequence shown here is derived from an EMBL/GenBank/DDBJ whole genome shotgun (WGS) entry which is preliminary data.</text>
</comment>